<dbReference type="PANTHER" id="PTHR24186">
    <property type="entry name" value="PROTEIN PHOSPHATASE 1 REGULATORY SUBUNIT"/>
    <property type="match status" value="1"/>
</dbReference>
<feature type="transmembrane region" description="Helical" evidence="9">
    <location>
        <begin position="574"/>
        <end position="595"/>
    </location>
</feature>
<keyword evidence="3" id="KW-0677">Repeat</keyword>
<keyword evidence="4 9" id="KW-1133">Transmembrane helix</keyword>
<feature type="repeat" description="ANK" evidence="7">
    <location>
        <begin position="472"/>
        <end position="495"/>
    </location>
</feature>
<organism evidence="11">
    <name type="scientific">Panicum hallii</name>
    <dbReference type="NCBI Taxonomy" id="206008"/>
    <lineage>
        <taxon>Eukaryota</taxon>
        <taxon>Viridiplantae</taxon>
        <taxon>Streptophyta</taxon>
        <taxon>Embryophyta</taxon>
        <taxon>Tracheophyta</taxon>
        <taxon>Spermatophyta</taxon>
        <taxon>Magnoliopsida</taxon>
        <taxon>Liliopsida</taxon>
        <taxon>Poales</taxon>
        <taxon>Poaceae</taxon>
        <taxon>PACMAD clade</taxon>
        <taxon>Panicoideae</taxon>
        <taxon>Panicodae</taxon>
        <taxon>Paniceae</taxon>
        <taxon>Panicinae</taxon>
        <taxon>Panicum</taxon>
        <taxon>Panicum sect. Panicum</taxon>
    </lineage>
</organism>
<proteinExistence type="predicted"/>
<dbReference type="InterPro" id="IPR036770">
    <property type="entry name" value="Ankyrin_rpt-contain_sf"/>
</dbReference>
<evidence type="ECO:0000256" key="6">
    <source>
        <dbReference type="ARBA" id="ARBA00023136"/>
    </source>
</evidence>
<feature type="transmembrane region" description="Helical" evidence="9">
    <location>
        <begin position="649"/>
        <end position="677"/>
    </location>
</feature>
<keyword evidence="5 7" id="KW-0040">ANK repeat</keyword>
<feature type="transmembrane region" description="Helical" evidence="9">
    <location>
        <begin position="683"/>
        <end position="699"/>
    </location>
</feature>
<evidence type="ECO:0000256" key="4">
    <source>
        <dbReference type="ARBA" id="ARBA00022989"/>
    </source>
</evidence>
<dbReference type="SUPFAM" id="SSF48403">
    <property type="entry name" value="Ankyrin repeat"/>
    <property type="match status" value="1"/>
</dbReference>
<dbReference type="PROSITE" id="PS50297">
    <property type="entry name" value="ANK_REP_REGION"/>
    <property type="match status" value="2"/>
</dbReference>
<name>A0A2S3HMR0_9POAL</name>
<keyword evidence="2 9" id="KW-0812">Transmembrane</keyword>
<evidence type="ECO:0000259" key="10">
    <source>
        <dbReference type="Pfam" id="PF13962"/>
    </source>
</evidence>
<feature type="transmembrane region" description="Helical" evidence="9">
    <location>
        <begin position="615"/>
        <end position="637"/>
    </location>
</feature>
<sequence length="759" mass="81539">MALAGANEGEQAAAREPPPPIILATSANALPPPATLDPRLFMAARRGDSKQLKDLLLLEDEEEEPAATAVDDTPSVEAAPQFVLEVDPGFPGFAPAAAPVPAPLPVVVLDGGGVTMEGDSLLHVVAACGDGEEFIKCAKMIVRDKERKGGAAAKRLVLEARNKNGDTPLHCAAGAGNAEMISCLVALANTADVKAFVRMRNQCGETSLHQAIRAANNNDDKVVCIDRLMAVDPDLACIPQDGEEGASPLYLAISLGEIEIARHMLINKKGRLSYSGPDGRNVLHAAVCRGQETTGIIDPLQPDGVLLMLLVKFHKEAAAQGDHRRMSSSSEPDLLWQLTSQRDELNGSTPLHLAASLGARPWNWLLCRLYPHQVWSWSGWHAAAELLDANVSTAYQADNGGSYPIHVAAWSGYVSVVHLLLKKCPDSATLRDGKGRTFLHVAAEAEEEEHDVVRYVCERPQYSSILNAQDKNGDTPLHRAVHAGNVTTFRYLIRNRQVRLDVANKDGLTPLDLACSLNPPGFQYALNPRSIIEKTLAFAGAPHGSVRPQLLYEKYIAKRDVDGESEKHTQATQVMSIVAVLIATVTFASAFTVPGGYRAEGTPVLAGTGGYAFDAFILADTLAFICSCLATFSLVYAGVPAMDLSIRTYYFNLSALLLQNAGRSFVAAFGLCLYLVLAPVDRMVAAAVCVVTFASLLLGNMEAWKITCLAITVRARAGVRPYALRTYAQAISSEVLVHFGSLIIIFGLPAIRKWARSTK</sequence>
<evidence type="ECO:0000256" key="2">
    <source>
        <dbReference type="ARBA" id="ARBA00022692"/>
    </source>
</evidence>
<evidence type="ECO:0000256" key="9">
    <source>
        <dbReference type="SAM" id="Phobius"/>
    </source>
</evidence>
<feature type="domain" description="PGG" evidence="10">
    <location>
        <begin position="566"/>
        <end position="675"/>
    </location>
</feature>
<protein>
    <recommendedName>
        <fullName evidence="10">PGG domain-containing protein</fullName>
    </recommendedName>
</protein>
<dbReference type="InterPro" id="IPR002110">
    <property type="entry name" value="Ankyrin_rpt"/>
</dbReference>
<dbReference type="PROSITE" id="PS50088">
    <property type="entry name" value="ANK_REPEAT"/>
    <property type="match status" value="2"/>
</dbReference>
<dbReference type="Pfam" id="PF12796">
    <property type="entry name" value="Ank_2"/>
    <property type="match status" value="3"/>
</dbReference>
<feature type="repeat" description="ANK" evidence="7">
    <location>
        <begin position="164"/>
        <end position="196"/>
    </location>
</feature>
<dbReference type="Pfam" id="PF13962">
    <property type="entry name" value="PGG"/>
    <property type="match status" value="1"/>
</dbReference>
<accession>A0A2S3HMR0</accession>
<dbReference type="GO" id="GO:0005886">
    <property type="term" value="C:plasma membrane"/>
    <property type="evidence" value="ECO:0007669"/>
    <property type="project" value="TreeGrafter"/>
</dbReference>
<evidence type="ECO:0000256" key="3">
    <source>
        <dbReference type="ARBA" id="ARBA00022737"/>
    </source>
</evidence>
<dbReference type="Proteomes" id="UP000243499">
    <property type="component" value="Chromosome 4"/>
</dbReference>
<dbReference type="Gramene" id="PAN26208">
    <property type="protein sequence ID" value="PAN26208"/>
    <property type="gene ID" value="PAHAL_4G355800"/>
</dbReference>
<dbReference type="InterPro" id="IPR026961">
    <property type="entry name" value="PGG_dom"/>
</dbReference>
<gene>
    <name evidence="11" type="ORF">PAHAL_4G355800</name>
</gene>
<evidence type="ECO:0000256" key="5">
    <source>
        <dbReference type="ARBA" id="ARBA00023043"/>
    </source>
</evidence>
<dbReference type="Gene3D" id="1.25.40.20">
    <property type="entry name" value="Ankyrin repeat-containing domain"/>
    <property type="match status" value="2"/>
</dbReference>
<dbReference type="EMBL" id="CM008049">
    <property type="protein sequence ID" value="PAN26208.1"/>
    <property type="molecule type" value="Genomic_DNA"/>
</dbReference>
<evidence type="ECO:0000256" key="8">
    <source>
        <dbReference type="SAM" id="MobiDB-lite"/>
    </source>
</evidence>
<reference evidence="11" key="1">
    <citation type="submission" date="2018-04" db="EMBL/GenBank/DDBJ databases">
        <title>WGS assembly of Panicum hallii.</title>
        <authorList>
            <person name="Lovell J."/>
            <person name="Jenkins J."/>
            <person name="Lowry D."/>
            <person name="Mamidi S."/>
            <person name="Sreedasyam A."/>
            <person name="Weng X."/>
            <person name="Barry K."/>
            <person name="Bonette J."/>
            <person name="Campitelli B."/>
            <person name="Daum C."/>
            <person name="Gordon S."/>
            <person name="Gould B."/>
            <person name="Lipzen A."/>
            <person name="Macqueen A."/>
            <person name="Palacio-Mejia J."/>
            <person name="Plott C."/>
            <person name="Shakirov E."/>
            <person name="Shu S."/>
            <person name="Yoshinaga Y."/>
            <person name="Zane M."/>
            <person name="Rokhsar D."/>
            <person name="Grimwood J."/>
            <person name="Schmutz J."/>
            <person name="Juenger T."/>
        </authorList>
    </citation>
    <scope>NUCLEOTIDE SEQUENCE [LARGE SCALE GENOMIC DNA]</scope>
    <source>
        <strain evidence="11">FIL2</strain>
    </source>
</reference>
<feature type="region of interest" description="Disordered" evidence="8">
    <location>
        <begin position="1"/>
        <end position="30"/>
    </location>
</feature>
<evidence type="ECO:0000256" key="7">
    <source>
        <dbReference type="PROSITE-ProRule" id="PRU00023"/>
    </source>
</evidence>
<dbReference type="AlphaFoldDB" id="A0A2S3HMR0"/>
<evidence type="ECO:0000256" key="1">
    <source>
        <dbReference type="ARBA" id="ARBA00004141"/>
    </source>
</evidence>
<dbReference type="PANTHER" id="PTHR24186:SF50">
    <property type="entry name" value="ANKYRIN REPEAT-CONTAINING PROTEIN ITN1-LIKE ISOFORM X1"/>
    <property type="match status" value="1"/>
</dbReference>
<feature type="transmembrane region" description="Helical" evidence="9">
    <location>
        <begin position="735"/>
        <end position="751"/>
    </location>
</feature>
<dbReference type="SMART" id="SM00248">
    <property type="entry name" value="ANK"/>
    <property type="match status" value="6"/>
</dbReference>
<keyword evidence="6 9" id="KW-0472">Membrane</keyword>
<evidence type="ECO:0000313" key="11">
    <source>
        <dbReference type="EMBL" id="PAN26208.1"/>
    </source>
</evidence>
<comment type="subcellular location">
    <subcellularLocation>
        <location evidence="1">Membrane</location>
        <topology evidence="1">Multi-pass membrane protein</topology>
    </subcellularLocation>
</comment>